<dbReference type="RefSeq" id="XP_041548194.1">
    <property type="nucleotide sequence ID" value="XM_041681230.1"/>
</dbReference>
<dbReference type="InterPro" id="IPR036063">
    <property type="entry name" value="Smr_dom_sf"/>
</dbReference>
<dbReference type="InterPro" id="IPR003892">
    <property type="entry name" value="CUE"/>
</dbReference>
<evidence type="ECO:0000256" key="1">
    <source>
        <dbReference type="SAM" id="MobiDB-lite"/>
    </source>
</evidence>
<name>A0A146F9F4_ASPKA</name>
<evidence type="ECO:0000313" key="6">
    <source>
        <dbReference type="Proteomes" id="UP000075230"/>
    </source>
</evidence>
<dbReference type="InterPro" id="IPR002625">
    <property type="entry name" value="Smr_dom"/>
</dbReference>
<dbReference type="SUPFAM" id="SSF46934">
    <property type="entry name" value="UBA-like"/>
    <property type="match status" value="1"/>
</dbReference>
<organism evidence="5 6">
    <name type="scientific">Aspergillus kawachii</name>
    <name type="common">White koji mold</name>
    <name type="synonym">Aspergillus awamori var. kawachi</name>
    <dbReference type="NCBI Taxonomy" id="1069201"/>
    <lineage>
        <taxon>Eukaryota</taxon>
        <taxon>Fungi</taxon>
        <taxon>Dikarya</taxon>
        <taxon>Ascomycota</taxon>
        <taxon>Pezizomycotina</taxon>
        <taxon>Eurotiomycetes</taxon>
        <taxon>Eurotiomycetidae</taxon>
        <taxon>Eurotiales</taxon>
        <taxon>Aspergillaceae</taxon>
        <taxon>Aspergillus</taxon>
        <taxon>Aspergillus subgen. Circumdati</taxon>
    </lineage>
</organism>
<dbReference type="Pfam" id="PF26286">
    <property type="entry name" value="UBA_10"/>
    <property type="match status" value="1"/>
</dbReference>
<dbReference type="VEuPathDB" id="FungiDB:ASPFODRAFT_146723"/>
<dbReference type="InterPro" id="IPR009060">
    <property type="entry name" value="UBA-like_sf"/>
</dbReference>
<dbReference type="EMBL" id="AP024432">
    <property type="protein sequence ID" value="BCS04432.1"/>
    <property type="molecule type" value="Genomic_DNA"/>
</dbReference>
<protein>
    <submittedName>
        <fullName evidence="5">Smr domain protein</fullName>
    </submittedName>
</protein>
<dbReference type="KEGG" id="aluc:AKAW2_80233S"/>
<feature type="domain" description="Smr" evidence="2">
    <location>
        <begin position="506"/>
        <end position="595"/>
    </location>
</feature>
<feature type="domain" description="CUE" evidence="3">
    <location>
        <begin position="190"/>
        <end position="233"/>
    </location>
</feature>
<accession>A0A146F9F4</accession>
<sequence>MIMSSTPAFRRKLSRIPPQQSAPGSSSLVSQTSTSQYKPLLNKACSKDSTPNTCGTSLISNMGDKDDGPLQDLEKTYCPPLDPALLTAIAFDYDLTDSAQLGQLRETLDALRLSAWEQEDLPFDPSGTSGLGAGHGPEADASSELSESQGDRSRETDITSLTSGFSSVGIRDHVSYTIGPDGSLHLSGANEDDKIGYLTEMFPSVDRFTIQHTLKKSNGSIDRSMDVLLNLSFFDEQVPDEDGVVTVPKGVDGFDDPGAGKKQARKRKPKNKNARRQEVLSSTSSEASFENTTNKWDAAGKDVEFIHARTSAILKKETVRSTYHANGASLPATIRALADTHAPKKQIDEDPVTVTQVAELTQEFPSVPPLTFAGLLKITRSSISAASELAAAMLTSPVAPSLSEIIKITTAPPPVDVDEETPKRGAAPVTRDLNRARSAAGVHFAAGAEALSKASVAYRRGKSDRLMGGAAAYYSAVGRDHLERAKRNAAAAADALVDSQSTWNSLDLHGVSVQDAVRISSERVSEWWDSLGDAKYMRGSGASNPVQGGYRIVTGLGRHSHDGTSRLGPAVAKMLAREGWRVEIGAGVLTVVGVVRRR</sequence>
<feature type="region of interest" description="Disordered" evidence="1">
    <location>
        <begin position="1"/>
        <end position="67"/>
    </location>
</feature>
<dbReference type="Pfam" id="PF08590">
    <property type="entry name" value="DUF1771"/>
    <property type="match status" value="1"/>
</dbReference>
<dbReference type="Pfam" id="PF02845">
    <property type="entry name" value="CUE"/>
    <property type="match status" value="1"/>
</dbReference>
<dbReference type="GeneID" id="64965753"/>
<dbReference type="SUPFAM" id="SSF160443">
    <property type="entry name" value="SMR domain-like"/>
    <property type="match status" value="1"/>
</dbReference>
<feature type="compositionally biased region" description="Polar residues" evidence="1">
    <location>
        <begin position="279"/>
        <end position="290"/>
    </location>
</feature>
<dbReference type="Proteomes" id="UP000075230">
    <property type="component" value="Unassembled WGS sequence"/>
</dbReference>
<proteinExistence type="predicted"/>
<dbReference type="InterPro" id="IPR013899">
    <property type="entry name" value="DUF1771"/>
</dbReference>
<dbReference type="PANTHER" id="PTHR46535:SF1">
    <property type="entry name" value="NEDD4-BINDING PROTEIN 2"/>
    <property type="match status" value="1"/>
</dbReference>
<dbReference type="Proteomes" id="UP000661280">
    <property type="component" value="Chromosome 8"/>
</dbReference>
<reference evidence="4" key="4">
    <citation type="submission" date="2021-02" db="EMBL/GenBank/DDBJ databases">
        <title>Aspergillus luchuensis mut. kawachii IFO 4304 genome sequence.</title>
        <authorList>
            <person name="Mori K."/>
            <person name="Kadooka C."/>
            <person name="Goto M."/>
            <person name="Futagami T."/>
        </authorList>
    </citation>
    <scope>NUCLEOTIDE SEQUENCE</scope>
    <source>
        <strain evidence="4">IFO 4308</strain>
    </source>
</reference>
<dbReference type="InterPro" id="IPR058864">
    <property type="entry name" value="UBA_10"/>
</dbReference>
<keyword evidence="7" id="KW-1185">Reference proteome</keyword>
<evidence type="ECO:0000259" key="3">
    <source>
        <dbReference type="PROSITE" id="PS51140"/>
    </source>
</evidence>
<evidence type="ECO:0000313" key="5">
    <source>
        <dbReference type="EMBL" id="GAT22233.1"/>
    </source>
</evidence>
<dbReference type="PANTHER" id="PTHR46535">
    <property type="entry name" value="NEDD4-BINDING PROTEIN 2"/>
    <property type="match status" value="1"/>
</dbReference>
<dbReference type="PROSITE" id="PS50828">
    <property type="entry name" value="SMR"/>
    <property type="match status" value="1"/>
</dbReference>
<dbReference type="InterPro" id="IPR052772">
    <property type="entry name" value="Endo/PolyKinase_Domain-Protein"/>
</dbReference>
<evidence type="ECO:0000259" key="2">
    <source>
        <dbReference type="PROSITE" id="PS50828"/>
    </source>
</evidence>
<evidence type="ECO:0000313" key="7">
    <source>
        <dbReference type="Proteomes" id="UP000661280"/>
    </source>
</evidence>
<dbReference type="Gene3D" id="1.10.8.10">
    <property type="entry name" value="DNA helicase RuvA subunit, C-terminal domain"/>
    <property type="match status" value="1"/>
</dbReference>
<feature type="region of interest" description="Disordered" evidence="1">
    <location>
        <begin position="121"/>
        <end position="159"/>
    </location>
</feature>
<feature type="compositionally biased region" description="Low complexity" evidence="1">
    <location>
        <begin position="25"/>
        <end position="36"/>
    </location>
</feature>
<evidence type="ECO:0000313" key="4">
    <source>
        <dbReference type="EMBL" id="BCS04432.1"/>
    </source>
</evidence>
<dbReference type="SMART" id="SM01162">
    <property type="entry name" value="DUF1771"/>
    <property type="match status" value="1"/>
</dbReference>
<reference evidence="5 6" key="1">
    <citation type="journal article" date="2016" name="DNA Res.">
        <title>Genome sequence of Aspergillus luchuensis NBRC 4314.</title>
        <authorList>
            <person name="Yamada O."/>
            <person name="Machida M."/>
            <person name="Hosoyama A."/>
            <person name="Goto M."/>
            <person name="Takahashi T."/>
            <person name="Futagami T."/>
            <person name="Yamagata Y."/>
            <person name="Takeuchi M."/>
            <person name="Kobayashi T."/>
            <person name="Koike H."/>
            <person name="Abe K."/>
            <person name="Asai K."/>
            <person name="Arita M."/>
            <person name="Fujita N."/>
            <person name="Fukuda K."/>
            <person name="Higa K."/>
            <person name="Horikawa H."/>
            <person name="Ishikawa T."/>
            <person name="Jinno K."/>
            <person name="Kato Y."/>
            <person name="Kirimura K."/>
            <person name="Mizutani O."/>
            <person name="Nakasone K."/>
            <person name="Sano M."/>
            <person name="Shiraishi Y."/>
            <person name="Tsukahara M."/>
            <person name="Gomi K."/>
        </authorList>
    </citation>
    <scope>NUCLEOTIDE SEQUENCE [LARGE SCALE GENOMIC DNA]</scope>
    <source>
        <strain evidence="5 6">RIB 2604</strain>
    </source>
</reference>
<reference evidence="6" key="2">
    <citation type="submission" date="2016-02" db="EMBL/GenBank/DDBJ databases">
        <title>Genome sequencing of Aspergillus luchuensis NBRC 4314.</title>
        <authorList>
            <person name="Yamada O."/>
        </authorList>
    </citation>
    <scope>NUCLEOTIDE SEQUENCE [LARGE SCALE GENOMIC DNA]</scope>
    <source>
        <strain evidence="6">RIB 2604</strain>
    </source>
</reference>
<gene>
    <name evidence="4" type="ORF">AKAW2_80233S</name>
    <name evidence="5" type="ORF">RIB2604_01502660</name>
</gene>
<dbReference type="GO" id="GO:0004519">
    <property type="term" value="F:endonuclease activity"/>
    <property type="evidence" value="ECO:0007669"/>
    <property type="project" value="TreeGrafter"/>
</dbReference>
<dbReference type="PROSITE" id="PS51140">
    <property type="entry name" value="CUE"/>
    <property type="match status" value="1"/>
</dbReference>
<dbReference type="EMBL" id="BCWF01000015">
    <property type="protein sequence ID" value="GAT22233.1"/>
    <property type="molecule type" value="Genomic_DNA"/>
</dbReference>
<dbReference type="Gene3D" id="3.30.1370.110">
    <property type="match status" value="1"/>
</dbReference>
<dbReference type="AlphaFoldDB" id="A0A146F9F4"/>
<reference evidence="4" key="3">
    <citation type="submission" date="2021-01" db="EMBL/GenBank/DDBJ databases">
        <authorList>
            <consortium name="Aspergillus luchuensis mut. kawachii IFO 4304 genome sequencing consortium"/>
            <person name="Kazuki M."/>
            <person name="Futagami T."/>
        </authorList>
    </citation>
    <scope>NUCLEOTIDE SEQUENCE</scope>
    <source>
        <strain evidence="4">IFO 4308</strain>
    </source>
</reference>
<dbReference type="GO" id="GO:0043130">
    <property type="term" value="F:ubiquitin binding"/>
    <property type="evidence" value="ECO:0007669"/>
    <property type="project" value="InterPro"/>
</dbReference>
<feature type="region of interest" description="Disordered" evidence="1">
    <location>
        <begin position="244"/>
        <end position="290"/>
    </location>
</feature>
<dbReference type="CDD" id="cd14279">
    <property type="entry name" value="CUE"/>
    <property type="match status" value="1"/>
</dbReference>
<dbReference type="GO" id="GO:0005634">
    <property type="term" value="C:nucleus"/>
    <property type="evidence" value="ECO:0007669"/>
    <property type="project" value="TreeGrafter"/>
</dbReference>
<feature type="compositionally biased region" description="Polar residues" evidence="1">
    <location>
        <begin position="47"/>
        <end position="60"/>
    </location>
</feature>
<feature type="compositionally biased region" description="Basic residues" evidence="1">
    <location>
        <begin position="262"/>
        <end position="274"/>
    </location>
</feature>
<dbReference type="OrthoDB" id="443981at2759"/>